<evidence type="ECO:0000256" key="4">
    <source>
        <dbReference type="RuleBase" id="RU003345"/>
    </source>
</evidence>
<dbReference type="NCBIfam" id="NF010000">
    <property type="entry name" value="PRK13473.1"/>
    <property type="match status" value="1"/>
</dbReference>
<dbReference type="EMBL" id="CP053661">
    <property type="protein sequence ID" value="QKD84891.1"/>
    <property type="molecule type" value="Genomic_DNA"/>
</dbReference>
<dbReference type="Gene3D" id="3.40.605.10">
    <property type="entry name" value="Aldehyde Dehydrogenase, Chain A, domain 1"/>
    <property type="match status" value="1"/>
</dbReference>
<organism evidence="6 7">
    <name type="scientific">Thermoleptolyngbya sichuanensis A183</name>
    <dbReference type="NCBI Taxonomy" id="2737172"/>
    <lineage>
        <taxon>Bacteria</taxon>
        <taxon>Bacillati</taxon>
        <taxon>Cyanobacteriota</taxon>
        <taxon>Cyanophyceae</taxon>
        <taxon>Oculatellales</taxon>
        <taxon>Oculatellaceae</taxon>
        <taxon>Thermoleptolyngbya</taxon>
        <taxon>Thermoleptolyngbya sichuanensis</taxon>
    </lineage>
</organism>
<dbReference type="Pfam" id="PF00171">
    <property type="entry name" value="Aldedh"/>
    <property type="match status" value="1"/>
</dbReference>
<keyword evidence="7" id="KW-1185">Reference proteome</keyword>
<dbReference type="Gene3D" id="3.40.309.10">
    <property type="entry name" value="Aldehyde Dehydrogenase, Chain A, domain 2"/>
    <property type="match status" value="1"/>
</dbReference>
<evidence type="ECO:0000313" key="6">
    <source>
        <dbReference type="EMBL" id="QKD84891.1"/>
    </source>
</evidence>
<feature type="active site" evidence="3">
    <location>
        <position position="252"/>
    </location>
</feature>
<dbReference type="PROSITE" id="PS00687">
    <property type="entry name" value="ALDEHYDE_DEHYDR_GLU"/>
    <property type="match status" value="1"/>
</dbReference>
<evidence type="ECO:0000259" key="5">
    <source>
        <dbReference type="Pfam" id="PF00171"/>
    </source>
</evidence>
<dbReference type="InterPro" id="IPR029510">
    <property type="entry name" value="Ald_DH_CS_GLU"/>
</dbReference>
<dbReference type="InterPro" id="IPR016163">
    <property type="entry name" value="Ald_DH_C"/>
</dbReference>
<evidence type="ECO:0000256" key="1">
    <source>
        <dbReference type="ARBA" id="ARBA00009986"/>
    </source>
</evidence>
<dbReference type="SUPFAM" id="SSF53720">
    <property type="entry name" value="ALDH-like"/>
    <property type="match status" value="1"/>
</dbReference>
<evidence type="ECO:0000256" key="2">
    <source>
        <dbReference type="ARBA" id="ARBA00023002"/>
    </source>
</evidence>
<dbReference type="EC" id="1.2.1.19" evidence="6"/>
<dbReference type="GO" id="GO:0019145">
    <property type="term" value="F:aminobutyraldehyde dehydrogenase (NAD+) activity"/>
    <property type="evidence" value="ECO:0007669"/>
    <property type="project" value="UniProtKB-EC"/>
</dbReference>
<dbReference type="InterPro" id="IPR015590">
    <property type="entry name" value="Aldehyde_DH_dom"/>
</dbReference>
<proteinExistence type="inferred from homology"/>
<sequence length="494" mass="52683">MVSTTEKLIHYPMVIGEELVSSGSQDLIDPATGEVFATAAMGTTADVDRAVAAAKAAQPGWAALSYGERCAAMMKFADLLEAKSEELSHLESKNAGKALKLTINGDIPFSVDNIRYFASVVRRQEGAAAGEYVGGYTSLLRREPIGVVGAITPWNYPLMMAVWKIAPAIAAGNAIVLKPAPNTPTTTIEMAKIALEAGLPAGLINIVTGGVEVGEAICTHPDIGMISFTGSTRTGKRIAELASPMIKRVTLELGGKAPFVVFEDADIEAAAHGAVVGAYVNSGQDCTAATRMYVHESVFDAFLARFTELSKQVKVGDPFAEGTDIGPLSSQAQLNKVKGYVEEAKQQGLQVITCGDVPDKGFYFPPTIIVDPPQTANCVCEEIFGPVAVVKRFSTEEEAIALANDTPYGLAASCWTLNVQRAMRMAKALQAGTVWINDHLPIASEMPHGGFKQSGFGKDMSHYALEEYTIVKHVVFDITGDQRKGWHFTTFGEA</sequence>
<dbReference type="FunFam" id="3.40.605.10:FF:000026">
    <property type="entry name" value="Aldehyde dehydrogenase, putative"/>
    <property type="match status" value="1"/>
</dbReference>
<dbReference type="InterPro" id="IPR016160">
    <property type="entry name" value="Ald_DH_CS_CYS"/>
</dbReference>
<gene>
    <name evidence="6" type="ORF">HPC62_10230</name>
</gene>
<dbReference type="InterPro" id="IPR016162">
    <property type="entry name" value="Ald_DH_N"/>
</dbReference>
<dbReference type="PANTHER" id="PTHR11699">
    <property type="entry name" value="ALDEHYDE DEHYDROGENASE-RELATED"/>
    <property type="match status" value="1"/>
</dbReference>
<evidence type="ECO:0000256" key="3">
    <source>
        <dbReference type="PROSITE-ProRule" id="PRU10007"/>
    </source>
</evidence>
<dbReference type="KEGG" id="theu:HPC62_10230"/>
<dbReference type="PROSITE" id="PS00070">
    <property type="entry name" value="ALDEHYDE_DEHYDR_CYS"/>
    <property type="match status" value="1"/>
</dbReference>
<reference evidence="6 7" key="1">
    <citation type="submission" date="2020-05" db="EMBL/GenBank/DDBJ databases">
        <title>Complete genome sequence of of a novel Thermoleptolyngbya strain isolated from hot springs of Ganzi, Sichuan China.</title>
        <authorList>
            <person name="Tang J."/>
            <person name="Daroch M."/>
            <person name="Li L."/>
            <person name="Waleron K."/>
            <person name="Waleron M."/>
            <person name="Waleron M."/>
        </authorList>
    </citation>
    <scope>NUCLEOTIDE SEQUENCE [LARGE SCALE GENOMIC DNA]</scope>
    <source>
        <strain evidence="6 7">PKUAC-SCTA183</strain>
    </source>
</reference>
<accession>A0A6M8BMB8</accession>
<dbReference type="AlphaFoldDB" id="A0A6M8BMB8"/>
<dbReference type="FunFam" id="3.40.605.10:FF:000001">
    <property type="entry name" value="Aldehyde dehydrogenase 1"/>
    <property type="match status" value="1"/>
</dbReference>
<name>A0A6M8BMB8_9CYAN</name>
<protein>
    <submittedName>
        <fullName evidence="6">Aminobutyraldehyde dehydrogenase</fullName>
        <ecNumber evidence="6">1.2.1.19</ecNumber>
    </submittedName>
</protein>
<keyword evidence="2 4" id="KW-0560">Oxidoreductase</keyword>
<dbReference type="InterPro" id="IPR016161">
    <property type="entry name" value="Ald_DH/histidinol_DH"/>
</dbReference>
<evidence type="ECO:0000313" key="7">
    <source>
        <dbReference type="Proteomes" id="UP000505210"/>
    </source>
</evidence>
<feature type="domain" description="Aldehyde dehydrogenase" evidence="5">
    <location>
        <begin position="24"/>
        <end position="474"/>
    </location>
</feature>
<dbReference type="Proteomes" id="UP000505210">
    <property type="component" value="Chromosome"/>
</dbReference>
<comment type="similarity">
    <text evidence="1 4">Belongs to the aldehyde dehydrogenase family.</text>
</comment>
<dbReference type="FunFam" id="3.40.309.10:FF:000009">
    <property type="entry name" value="Aldehyde dehydrogenase A"/>
    <property type="match status" value="1"/>
</dbReference>